<dbReference type="Pfam" id="PF04632">
    <property type="entry name" value="FUSC"/>
    <property type="match status" value="1"/>
</dbReference>
<dbReference type="InterPro" id="IPR006726">
    <property type="entry name" value="PHBA_efflux_AaeB/fusaric-R"/>
</dbReference>
<feature type="transmembrane region" description="Helical" evidence="7">
    <location>
        <begin position="142"/>
        <end position="159"/>
    </location>
</feature>
<comment type="caution">
    <text evidence="8">The sequence shown here is derived from an EMBL/GenBank/DDBJ whole genome shotgun (WGS) entry which is preliminary data.</text>
</comment>
<evidence type="ECO:0000256" key="6">
    <source>
        <dbReference type="ARBA" id="ARBA00023136"/>
    </source>
</evidence>
<feature type="transmembrane region" description="Helical" evidence="7">
    <location>
        <begin position="457"/>
        <end position="475"/>
    </location>
</feature>
<dbReference type="AlphaFoldDB" id="A0A845I1Z9"/>
<evidence type="ECO:0000256" key="5">
    <source>
        <dbReference type="ARBA" id="ARBA00022989"/>
    </source>
</evidence>
<dbReference type="Proteomes" id="UP000444316">
    <property type="component" value="Unassembled WGS sequence"/>
</dbReference>
<evidence type="ECO:0000256" key="3">
    <source>
        <dbReference type="ARBA" id="ARBA00022475"/>
    </source>
</evidence>
<feature type="transmembrane region" description="Helical" evidence="7">
    <location>
        <begin position="429"/>
        <end position="445"/>
    </location>
</feature>
<feature type="transmembrane region" description="Helical" evidence="7">
    <location>
        <begin position="506"/>
        <end position="525"/>
    </location>
</feature>
<comment type="subcellular location">
    <subcellularLocation>
        <location evidence="1">Cell membrane</location>
        <topology evidence="1">Multi-pass membrane protein</topology>
    </subcellularLocation>
</comment>
<dbReference type="GO" id="GO:0022857">
    <property type="term" value="F:transmembrane transporter activity"/>
    <property type="evidence" value="ECO:0007669"/>
    <property type="project" value="InterPro"/>
</dbReference>
<keyword evidence="3" id="KW-1003">Cell membrane</keyword>
<dbReference type="GO" id="GO:0005886">
    <property type="term" value="C:plasma membrane"/>
    <property type="evidence" value="ECO:0007669"/>
    <property type="project" value="UniProtKB-SubCell"/>
</dbReference>
<feature type="transmembrane region" description="Helical" evidence="7">
    <location>
        <begin position="43"/>
        <end position="61"/>
    </location>
</feature>
<feature type="transmembrane region" description="Helical" evidence="7">
    <location>
        <begin position="91"/>
        <end position="110"/>
    </location>
</feature>
<feature type="transmembrane region" description="Helical" evidence="7">
    <location>
        <begin position="165"/>
        <end position="191"/>
    </location>
</feature>
<feature type="transmembrane region" description="Helical" evidence="7">
    <location>
        <begin position="116"/>
        <end position="135"/>
    </location>
</feature>
<dbReference type="RefSeq" id="WP_161036706.1">
    <property type="nucleotide sequence ID" value="NZ_WWCL01000004.1"/>
</dbReference>
<evidence type="ECO:0000256" key="2">
    <source>
        <dbReference type="ARBA" id="ARBA00022448"/>
    </source>
</evidence>
<gene>
    <name evidence="8" type="ORF">GTP23_20010</name>
</gene>
<feature type="transmembrane region" description="Helical" evidence="7">
    <location>
        <begin position="537"/>
        <end position="554"/>
    </location>
</feature>
<organism evidence="8 9">
    <name type="scientific">Duganella fentianensis</name>
    <dbReference type="NCBI Taxonomy" id="2692177"/>
    <lineage>
        <taxon>Bacteria</taxon>
        <taxon>Pseudomonadati</taxon>
        <taxon>Pseudomonadota</taxon>
        <taxon>Betaproteobacteria</taxon>
        <taxon>Burkholderiales</taxon>
        <taxon>Oxalobacteraceae</taxon>
        <taxon>Telluria group</taxon>
        <taxon>Duganella</taxon>
    </lineage>
</organism>
<evidence type="ECO:0000256" key="4">
    <source>
        <dbReference type="ARBA" id="ARBA00022692"/>
    </source>
</evidence>
<dbReference type="PANTHER" id="PTHR30509">
    <property type="entry name" value="P-HYDROXYBENZOIC ACID EFFLUX PUMP SUBUNIT-RELATED"/>
    <property type="match status" value="1"/>
</dbReference>
<dbReference type="PANTHER" id="PTHR30509:SF9">
    <property type="entry name" value="MULTIDRUG RESISTANCE PROTEIN MDTO"/>
    <property type="match status" value="1"/>
</dbReference>
<evidence type="ECO:0000256" key="1">
    <source>
        <dbReference type="ARBA" id="ARBA00004651"/>
    </source>
</evidence>
<keyword evidence="5 7" id="KW-1133">Transmembrane helix</keyword>
<keyword evidence="2" id="KW-0813">Transport</keyword>
<feature type="transmembrane region" description="Helical" evidence="7">
    <location>
        <begin position="481"/>
        <end position="499"/>
    </location>
</feature>
<proteinExistence type="predicted"/>
<evidence type="ECO:0000256" key="7">
    <source>
        <dbReference type="SAM" id="Phobius"/>
    </source>
</evidence>
<accession>A0A845I1Z9</accession>
<protein>
    <submittedName>
        <fullName evidence="8">FUSC family protein</fullName>
    </submittedName>
</protein>
<dbReference type="EMBL" id="WWCL01000004">
    <property type="protein sequence ID" value="MYN47333.1"/>
    <property type="molecule type" value="Genomic_DNA"/>
</dbReference>
<evidence type="ECO:0000313" key="8">
    <source>
        <dbReference type="EMBL" id="MYN47333.1"/>
    </source>
</evidence>
<keyword evidence="4 7" id="KW-0812">Transmembrane</keyword>
<evidence type="ECO:0000313" key="9">
    <source>
        <dbReference type="Proteomes" id="UP000444316"/>
    </source>
</evidence>
<reference evidence="8" key="1">
    <citation type="submission" date="2019-12" db="EMBL/GenBank/DDBJ databases">
        <title>Novel species isolated from a subtropical stream in China.</title>
        <authorList>
            <person name="Lu H."/>
        </authorList>
    </citation>
    <scope>NUCLEOTIDE SEQUENCE [LARGE SCALE GENOMIC DNA]</scope>
    <source>
        <strain evidence="8">FT93W</strain>
    </source>
</reference>
<keyword evidence="9" id="KW-1185">Reference proteome</keyword>
<keyword evidence="6 7" id="KW-0472">Membrane</keyword>
<sequence>MNPAPAAAHQNTRTAEPRGAAARLAAWCAAESRNWFNSEGERWIFVARTLLASYCALWLAFRLGLDAPYSALATSVILALPNSGMVLEKAFYRFLGTLVGCTAALLLVALQPQSPILLYLGVALWIALCTSGAAMHRNQQSYSFVLAGYTACMIVVPAIDAPEHVFNLAVTRVTEVGLGIICAAVIHDVVFPRRHARNVMRTVQNRYTSFITFCTQVLEQRLTPAETELAHLKFAADIAALESGRAAAFFEAGDGRARTRQLHAFNAAFMTVLTTFYTLHRLIHRLHGAAPEHAQSILALVQPIHSHLASAMSQDLTPARMTAMRTQLASDIATARYQLNQLSAHSPIARAQQIDFDTTIELLERYVRDLGDFIAVYHGLTQEKRQQVSDPGAYTPKTPPAIVLASGVRAASTLLVTVAAWYWLAWPQLGNAIVIATIFCALASSSPRPTAMIRQVLIGFGIAAPLAFVTEFFLLARANDFVTLVLATMPVLALGAYLLSGARWAGAGIGICMFCATLLIPANLMHYDMENFINSELALLLGVVVAYLMFSVVLPEHTMGQRDHVAAALWREASRACKAPMFRLKRRYDNRVRDLLSQLNAAAGPAPGAEVRAIVSQGLTLLELGHAIIDLRLYIAQAPAGAARTALQTLVSQLARYLQAPDHAAAAATLQVTLATGTAVRTELAAAPPDQQLALQATLPDLHAIYTSLQDQLSTGETRHAP</sequence>
<name>A0A845I1Z9_9BURK</name>